<keyword evidence="4" id="KW-0808">Transferase</keyword>
<evidence type="ECO:0000256" key="8">
    <source>
        <dbReference type="ARBA" id="ARBA00023014"/>
    </source>
</evidence>
<dbReference type="Pfam" id="PF00266">
    <property type="entry name" value="Aminotran_5"/>
    <property type="match status" value="1"/>
</dbReference>
<sequence>MSALRDAETRPLYLDAAATAPPRREVVEAMWPYLTSVFGNPASRHGVGERARRALDAALEELAALLGCRPSELIVTSGGTEADNLAIKGIALAAPRKRRIVTTAIEHPAVLESARYLQRMHGFDLALLEVDEHALVDAERLREVATRGTTLVSVMLANNEVGTVQPLAELAEITRRLGVPLHTDAVQAAGMLPLHMPELGVDALSIAGHKLGTPRGAGLLFVRRGIRLEPLMHGGGQQRDRRSGTEDVAAAVGLAMALRLATAERVEHAERLAGARDRFIRTVLDTVPGARLTGHPSQRLPNNASFCFEGTAGEAVLLELERRAVICSSGSACAAGSTEPSSVLTAMGIPAEIAHTAVRFTFSAETTERELDRAAALLHQAVASVQEIGVHVARAQ</sequence>
<comment type="catalytic activity">
    <reaction evidence="9">
        <text>(sulfur carrier)-H + L-cysteine = (sulfur carrier)-SH + L-alanine</text>
        <dbReference type="Rhea" id="RHEA:43892"/>
        <dbReference type="Rhea" id="RHEA-COMP:14737"/>
        <dbReference type="Rhea" id="RHEA-COMP:14739"/>
        <dbReference type="ChEBI" id="CHEBI:29917"/>
        <dbReference type="ChEBI" id="CHEBI:35235"/>
        <dbReference type="ChEBI" id="CHEBI:57972"/>
        <dbReference type="ChEBI" id="CHEBI:64428"/>
        <dbReference type="EC" id="2.8.1.7"/>
    </reaction>
</comment>
<dbReference type="InterPro" id="IPR016454">
    <property type="entry name" value="Cysteine_dSase"/>
</dbReference>
<dbReference type="AlphaFoldDB" id="A0AAW6T6G7"/>
<accession>A0AAW6T6G7</accession>
<dbReference type="Proteomes" id="UP001321506">
    <property type="component" value="Unassembled WGS sequence"/>
</dbReference>
<dbReference type="PANTHER" id="PTHR11601">
    <property type="entry name" value="CYSTEINE DESULFURYLASE FAMILY MEMBER"/>
    <property type="match status" value="1"/>
</dbReference>
<dbReference type="PROSITE" id="PS00595">
    <property type="entry name" value="AA_TRANSFER_CLASS_5"/>
    <property type="match status" value="1"/>
</dbReference>
<keyword evidence="6" id="KW-0663">Pyridoxal phosphate</keyword>
<dbReference type="PIRSF" id="PIRSF005572">
    <property type="entry name" value="NifS"/>
    <property type="match status" value="1"/>
</dbReference>
<comment type="similarity">
    <text evidence="2">Belongs to the class-V pyridoxal-phosphate-dependent aminotransferase family. NifS/IscS subfamily.</text>
</comment>
<dbReference type="EMBL" id="JASATX010000001">
    <property type="protein sequence ID" value="MDI2097948.1"/>
    <property type="molecule type" value="Genomic_DNA"/>
</dbReference>
<dbReference type="SUPFAM" id="SSF53383">
    <property type="entry name" value="PLP-dependent transferases"/>
    <property type="match status" value="1"/>
</dbReference>
<organism evidence="12 13">
    <name type="scientific">Ruicaihuangia caeni</name>
    <dbReference type="NCBI Taxonomy" id="3042517"/>
    <lineage>
        <taxon>Bacteria</taxon>
        <taxon>Bacillati</taxon>
        <taxon>Actinomycetota</taxon>
        <taxon>Actinomycetes</taxon>
        <taxon>Micrococcales</taxon>
        <taxon>Microbacteriaceae</taxon>
        <taxon>Ruicaihuangia</taxon>
    </lineage>
</organism>
<evidence type="ECO:0000256" key="6">
    <source>
        <dbReference type="ARBA" id="ARBA00022898"/>
    </source>
</evidence>
<keyword evidence="8" id="KW-0411">Iron-sulfur</keyword>
<dbReference type="InterPro" id="IPR015422">
    <property type="entry name" value="PyrdxlP-dep_Trfase_small"/>
</dbReference>
<dbReference type="PANTHER" id="PTHR11601:SF34">
    <property type="entry name" value="CYSTEINE DESULFURASE"/>
    <property type="match status" value="1"/>
</dbReference>
<evidence type="ECO:0000256" key="3">
    <source>
        <dbReference type="ARBA" id="ARBA00012239"/>
    </source>
</evidence>
<proteinExistence type="inferred from homology"/>
<gene>
    <name evidence="12" type="ORF">QF206_03055</name>
</gene>
<dbReference type="Gene3D" id="1.10.260.50">
    <property type="match status" value="1"/>
</dbReference>
<evidence type="ECO:0000256" key="9">
    <source>
        <dbReference type="ARBA" id="ARBA00050776"/>
    </source>
</evidence>
<evidence type="ECO:0000256" key="5">
    <source>
        <dbReference type="ARBA" id="ARBA00022723"/>
    </source>
</evidence>
<keyword evidence="13" id="KW-1185">Reference proteome</keyword>
<name>A0AAW6T6G7_9MICO</name>
<evidence type="ECO:0000313" key="12">
    <source>
        <dbReference type="EMBL" id="MDI2097948.1"/>
    </source>
</evidence>
<evidence type="ECO:0000256" key="1">
    <source>
        <dbReference type="ARBA" id="ARBA00001933"/>
    </source>
</evidence>
<dbReference type="RefSeq" id="WP_281487718.1">
    <property type="nucleotide sequence ID" value="NZ_JASATX010000001.1"/>
</dbReference>
<reference evidence="12 13" key="1">
    <citation type="submission" date="2023-04" db="EMBL/GenBank/DDBJ databases">
        <title>Klugiella caeni sp. nov. isolated from the sludge of biochemical tank.</title>
        <authorList>
            <person name="Geng K."/>
        </authorList>
    </citation>
    <scope>NUCLEOTIDE SEQUENCE [LARGE SCALE GENOMIC DNA]</scope>
    <source>
        <strain evidence="12 13">YN-L-19</strain>
    </source>
</reference>
<dbReference type="GO" id="GO:0051536">
    <property type="term" value="F:iron-sulfur cluster binding"/>
    <property type="evidence" value="ECO:0007669"/>
    <property type="project" value="UniProtKB-KW"/>
</dbReference>
<evidence type="ECO:0000256" key="7">
    <source>
        <dbReference type="ARBA" id="ARBA00023004"/>
    </source>
</evidence>
<dbReference type="GO" id="GO:0031071">
    <property type="term" value="F:cysteine desulfurase activity"/>
    <property type="evidence" value="ECO:0007669"/>
    <property type="project" value="UniProtKB-EC"/>
</dbReference>
<dbReference type="FunFam" id="3.40.640.10:FF:000084">
    <property type="entry name" value="IscS-like cysteine desulfurase"/>
    <property type="match status" value="1"/>
</dbReference>
<dbReference type="GO" id="GO:0046872">
    <property type="term" value="F:metal ion binding"/>
    <property type="evidence" value="ECO:0007669"/>
    <property type="project" value="UniProtKB-KW"/>
</dbReference>
<dbReference type="InterPro" id="IPR020578">
    <property type="entry name" value="Aminotrans_V_PyrdxlP_BS"/>
</dbReference>
<comment type="caution">
    <text evidence="12">The sequence shown here is derived from an EMBL/GenBank/DDBJ whole genome shotgun (WGS) entry which is preliminary data.</text>
</comment>
<keyword evidence="7" id="KW-0408">Iron</keyword>
<protein>
    <recommendedName>
        <fullName evidence="3">cysteine desulfurase</fullName>
        <ecNumber evidence="3">2.8.1.7</ecNumber>
    </recommendedName>
</protein>
<evidence type="ECO:0000256" key="4">
    <source>
        <dbReference type="ARBA" id="ARBA00022679"/>
    </source>
</evidence>
<evidence type="ECO:0000313" key="13">
    <source>
        <dbReference type="Proteomes" id="UP001321506"/>
    </source>
</evidence>
<feature type="domain" description="Aminotransferase class V" evidence="11">
    <location>
        <begin position="13"/>
        <end position="373"/>
    </location>
</feature>
<comment type="cofactor">
    <cofactor evidence="1 10">
        <name>pyridoxal 5'-phosphate</name>
        <dbReference type="ChEBI" id="CHEBI:597326"/>
    </cofactor>
</comment>
<dbReference type="InterPro" id="IPR000192">
    <property type="entry name" value="Aminotrans_V_dom"/>
</dbReference>
<dbReference type="InterPro" id="IPR015421">
    <property type="entry name" value="PyrdxlP-dep_Trfase_major"/>
</dbReference>
<evidence type="ECO:0000259" key="11">
    <source>
        <dbReference type="Pfam" id="PF00266"/>
    </source>
</evidence>
<evidence type="ECO:0000256" key="2">
    <source>
        <dbReference type="ARBA" id="ARBA00006490"/>
    </source>
</evidence>
<dbReference type="InterPro" id="IPR015424">
    <property type="entry name" value="PyrdxlP-dep_Trfase"/>
</dbReference>
<evidence type="ECO:0000256" key="10">
    <source>
        <dbReference type="RuleBase" id="RU004504"/>
    </source>
</evidence>
<dbReference type="EC" id="2.8.1.7" evidence="3"/>
<keyword evidence="5" id="KW-0479">Metal-binding</keyword>
<dbReference type="Gene3D" id="3.90.1150.10">
    <property type="entry name" value="Aspartate Aminotransferase, domain 1"/>
    <property type="match status" value="1"/>
</dbReference>
<dbReference type="Gene3D" id="3.40.640.10">
    <property type="entry name" value="Type I PLP-dependent aspartate aminotransferase-like (Major domain)"/>
    <property type="match status" value="1"/>
</dbReference>